<evidence type="ECO:0000313" key="12">
    <source>
        <dbReference type="EMBL" id="CAH1801394.1"/>
    </source>
</evidence>
<dbReference type="Proteomes" id="UP000749559">
    <property type="component" value="Unassembled WGS sequence"/>
</dbReference>
<keyword evidence="8 11" id="KW-0472">Membrane</keyword>
<evidence type="ECO:0000256" key="7">
    <source>
        <dbReference type="ARBA" id="ARBA00023034"/>
    </source>
</evidence>
<reference evidence="12" key="1">
    <citation type="submission" date="2022-03" db="EMBL/GenBank/DDBJ databases">
        <authorList>
            <person name="Martin C."/>
        </authorList>
    </citation>
    <scope>NUCLEOTIDE SEQUENCE</scope>
</reference>
<keyword evidence="6 11" id="KW-1133">Transmembrane helix</keyword>
<evidence type="ECO:0000256" key="2">
    <source>
        <dbReference type="ARBA" id="ARBA00010569"/>
    </source>
</evidence>
<dbReference type="Gene3D" id="3.40.50.300">
    <property type="entry name" value="P-loop containing nucleotide triphosphate hydrolases"/>
    <property type="match status" value="1"/>
</dbReference>
<comment type="subcellular location">
    <subcellularLocation>
        <location evidence="1">Golgi apparatus membrane</location>
        <topology evidence="1">Single-pass type II membrane protein</topology>
    </subcellularLocation>
</comment>
<dbReference type="OrthoDB" id="10019582at2759"/>
<evidence type="ECO:0000256" key="8">
    <source>
        <dbReference type="ARBA" id="ARBA00023136"/>
    </source>
</evidence>
<evidence type="ECO:0000256" key="1">
    <source>
        <dbReference type="ARBA" id="ARBA00004323"/>
    </source>
</evidence>
<dbReference type="SUPFAM" id="SSF52540">
    <property type="entry name" value="P-loop containing nucleoside triphosphate hydrolases"/>
    <property type="match status" value="1"/>
</dbReference>
<keyword evidence="3" id="KW-0808">Transferase</keyword>
<comment type="caution">
    <text evidence="12">The sequence shown here is derived from an EMBL/GenBank/DDBJ whole genome shotgun (WGS) entry which is preliminary data.</text>
</comment>
<comment type="similarity">
    <text evidence="2">Belongs to the sulfotransferase 3 family.</text>
</comment>
<keyword evidence="13" id="KW-1185">Reference proteome</keyword>
<dbReference type="PANTHER" id="PTHR12129">
    <property type="entry name" value="HEPARAN SULFATE 2-O-SULFOTRANSFERASE"/>
    <property type="match status" value="1"/>
</dbReference>
<dbReference type="InterPro" id="IPR027417">
    <property type="entry name" value="P-loop_NTPase"/>
</dbReference>
<dbReference type="AlphaFoldDB" id="A0A8S4Q693"/>
<dbReference type="GO" id="GO:0008146">
    <property type="term" value="F:sulfotransferase activity"/>
    <property type="evidence" value="ECO:0007669"/>
    <property type="project" value="InterPro"/>
</dbReference>
<dbReference type="PROSITE" id="PS51257">
    <property type="entry name" value="PROKAR_LIPOPROTEIN"/>
    <property type="match status" value="1"/>
</dbReference>
<dbReference type="GO" id="GO:0000139">
    <property type="term" value="C:Golgi membrane"/>
    <property type="evidence" value="ECO:0007669"/>
    <property type="project" value="UniProtKB-SubCell"/>
</dbReference>
<evidence type="ECO:0000256" key="3">
    <source>
        <dbReference type="ARBA" id="ARBA00022679"/>
    </source>
</evidence>
<gene>
    <name evidence="12" type="ORF">OFUS_LOCUS25186</name>
</gene>
<accession>A0A8S4Q693</accession>
<dbReference type="EMBL" id="CAIIXF020000012">
    <property type="protein sequence ID" value="CAH1801394.1"/>
    <property type="molecule type" value="Genomic_DNA"/>
</dbReference>
<keyword evidence="4 11" id="KW-0812">Transmembrane</keyword>
<feature type="region of interest" description="Disordered" evidence="10">
    <location>
        <begin position="62"/>
        <end position="82"/>
    </location>
</feature>
<sequence>MQSVKMDVKQYLLFTLTIVVSCCCISYMFLYIHLQWKDNAIHPGRFKYKQWHKLQLSKRAKEHKQGMNLKMQQSRPEAKMPLYGGKDRKVEQRLNQKIEQSRPGAKMPLYGRKDKKVEQRLNQKIEQSRPGEKMPLYGRKDRKVDGEERFKLQCMLPGYETKYRNERLIIYSKIPKCGGTTLRELFENSCLRTQKCYHMSQHNMTLKLGIKETRKKYQKYLNGLTSNNDNLIPTIISTHVQFLDFSDSNLKQPLFIDILRDPLERWISLYYFTRSSGFQQKVHNIPDSDINTKLGDCLIRSNIFRARCNMPTGCNSAQRQLLLNARKESPQYCFKPKPYIEWFSGHTNAYINKAKQYIEKYYTFLGILEHFSESIEALQKIFGIFGNDLVDLNNRMPKMNVAKNKLRPSNDTIALMKEFLADDYVIYEFALQRFYTQLKCLGINIEHKLLK</sequence>
<evidence type="ECO:0000256" key="9">
    <source>
        <dbReference type="ARBA" id="ARBA00023180"/>
    </source>
</evidence>
<dbReference type="PANTHER" id="PTHR12129:SF15">
    <property type="entry name" value="URONYL 2-SULFOTRANSFERASE"/>
    <property type="match status" value="1"/>
</dbReference>
<evidence type="ECO:0000256" key="5">
    <source>
        <dbReference type="ARBA" id="ARBA00022968"/>
    </source>
</evidence>
<proteinExistence type="inferred from homology"/>
<dbReference type="InterPro" id="IPR007734">
    <property type="entry name" value="Heparan_SO4_2-O-STrfase"/>
</dbReference>
<evidence type="ECO:0000256" key="11">
    <source>
        <dbReference type="SAM" id="Phobius"/>
    </source>
</evidence>
<keyword evidence="5" id="KW-0735">Signal-anchor</keyword>
<evidence type="ECO:0000256" key="6">
    <source>
        <dbReference type="ARBA" id="ARBA00022989"/>
    </source>
</evidence>
<feature type="transmembrane region" description="Helical" evidence="11">
    <location>
        <begin position="12"/>
        <end position="34"/>
    </location>
</feature>
<dbReference type="InterPro" id="IPR005331">
    <property type="entry name" value="Sulfotransferase"/>
</dbReference>
<dbReference type="Pfam" id="PF03567">
    <property type="entry name" value="Sulfotransfer_2"/>
    <property type="match status" value="1"/>
</dbReference>
<protein>
    <submittedName>
        <fullName evidence="12">Uncharacterized protein</fullName>
    </submittedName>
</protein>
<keyword evidence="9" id="KW-0325">Glycoprotein</keyword>
<name>A0A8S4Q693_OWEFU</name>
<evidence type="ECO:0000256" key="4">
    <source>
        <dbReference type="ARBA" id="ARBA00022692"/>
    </source>
</evidence>
<organism evidence="12 13">
    <name type="scientific">Owenia fusiformis</name>
    <name type="common">Polychaete worm</name>
    <dbReference type="NCBI Taxonomy" id="6347"/>
    <lineage>
        <taxon>Eukaryota</taxon>
        <taxon>Metazoa</taxon>
        <taxon>Spiralia</taxon>
        <taxon>Lophotrochozoa</taxon>
        <taxon>Annelida</taxon>
        <taxon>Polychaeta</taxon>
        <taxon>Sedentaria</taxon>
        <taxon>Canalipalpata</taxon>
        <taxon>Sabellida</taxon>
        <taxon>Oweniida</taxon>
        <taxon>Oweniidae</taxon>
        <taxon>Owenia</taxon>
    </lineage>
</organism>
<keyword evidence="7" id="KW-0333">Golgi apparatus</keyword>
<evidence type="ECO:0000313" key="13">
    <source>
        <dbReference type="Proteomes" id="UP000749559"/>
    </source>
</evidence>
<evidence type="ECO:0000256" key="10">
    <source>
        <dbReference type="SAM" id="MobiDB-lite"/>
    </source>
</evidence>